<dbReference type="Proteomes" id="UP000634136">
    <property type="component" value="Unassembled WGS sequence"/>
</dbReference>
<evidence type="ECO:0000313" key="2">
    <source>
        <dbReference type="EMBL" id="KAF7811611.1"/>
    </source>
</evidence>
<gene>
    <name evidence="2" type="ORF">G2W53_032587</name>
</gene>
<feature type="region of interest" description="Disordered" evidence="1">
    <location>
        <begin position="1"/>
        <end position="24"/>
    </location>
</feature>
<dbReference type="EMBL" id="JAAIUW010000010">
    <property type="protein sequence ID" value="KAF7811611.1"/>
    <property type="molecule type" value="Genomic_DNA"/>
</dbReference>
<organism evidence="2 3">
    <name type="scientific">Senna tora</name>
    <dbReference type="NCBI Taxonomy" id="362788"/>
    <lineage>
        <taxon>Eukaryota</taxon>
        <taxon>Viridiplantae</taxon>
        <taxon>Streptophyta</taxon>
        <taxon>Embryophyta</taxon>
        <taxon>Tracheophyta</taxon>
        <taxon>Spermatophyta</taxon>
        <taxon>Magnoliopsida</taxon>
        <taxon>eudicotyledons</taxon>
        <taxon>Gunneridae</taxon>
        <taxon>Pentapetalae</taxon>
        <taxon>rosids</taxon>
        <taxon>fabids</taxon>
        <taxon>Fabales</taxon>
        <taxon>Fabaceae</taxon>
        <taxon>Caesalpinioideae</taxon>
        <taxon>Cassia clade</taxon>
        <taxon>Senna</taxon>
    </lineage>
</organism>
<protein>
    <submittedName>
        <fullName evidence="2">Uncharacterized protein</fullName>
    </submittedName>
</protein>
<comment type="caution">
    <text evidence="2">The sequence shown here is derived from an EMBL/GenBank/DDBJ whole genome shotgun (WGS) entry which is preliminary data.</text>
</comment>
<dbReference type="AlphaFoldDB" id="A0A834WAC4"/>
<keyword evidence="3" id="KW-1185">Reference proteome</keyword>
<reference evidence="2" key="1">
    <citation type="submission" date="2020-09" db="EMBL/GenBank/DDBJ databases">
        <title>Genome-Enabled Discovery of Anthraquinone Biosynthesis in Senna tora.</title>
        <authorList>
            <person name="Kang S.-H."/>
            <person name="Pandey R.P."/>
            <person name="Lee C.-M."/>
            <person name="Sim J.-S."/>
            <person name="Jeong J.-T."/>
            <person name="Choi B.-S."/>
            <person name="Jung M."/>
            <person name="Ginzburg D."/>
            <person name="Zhao K."/>
            <person name="Won S.Y."/>
            <person name="Oh T.-J."/>
            <person name="Yu Y."/>
            <person name="Kim N.-H."/>
            <person name="Lee O.R."/>
            <person name="Lee T.-H."/>
            <person name="Bashyal P."/>
            <person name="Kim T.-S."/>
            <person name="Lee W.-H."/>
            <person name="Kawkins C."/>
            <person name="Kim C.-K."/>
            <person name="Kim J.S."/>
            <person name="Ahn B.O."/>
            <person name="Rhee S.Y."/>
            <person name="Sohng J.K."/>
        </authorList>
    </citation>
    <scope>NUCLEOTIDE SEQUENCE</scope>
    <source>
        <tissue evidence="2">Leaf</tissue>
    </source>
</reference>
<proteinExistence type="predicted"/>
<sequence length="24" mass="2783">MAYMEAKIEGSGQQRNRMKKICLP</sequence>
<accession>A0A834WAC4</accession>
<evidence type="ECO:0000313" key="3">
    <source>
        <dbReference type="Proteomes" id="UP000634136"/>
    </source>
</evidence>
<name>A0A834WAC4_9FABA</name>
<evidence type="ECO:0000256" key="1">
    <source>
        <dbReference type="SAM" id="MobiDB-lite"/>
    </source>
</evidence>